<dbReference type="InterPro" id="IPR017853">
    <property type="entry name" value="GH"/>
</dbReference>
<keyword evidence="5" id="KW-0119">Carbohydrate metabolism</keyword>
<sequence length="543" mass="61486">MGQILSIYSRLRNRKWDALDVAKENDLMFQGFEWHVPADQQHWNRLRESLPRLKSMGVNNIWIPPGCKGATGGNGYDIYDLYDVGEFEQKGQTATKWGSRSDLEAFISLANELDIGIYWDAVLNHKAGADTKEKCVAVEVDPKGSDTPVTCSRPYSNSQIDRTVNISEPREIEGWLGYDFPGRGTKHSELKYHWYHFSGINYDALQQKSGIYKLVGSGNKDWAKDVSTENGNYDYLMFADVDYSNIEVTNDVKRWIEWLGTEFKLKGLRLDAVKHYSRGFLKDFIQHIRTTVGRDWFLVAEYWTGDISDLLNYHDQMEGLVSLFDAPLAGRFSLFAKEGQDLRKIFDKTFVQVHPQKAVTFVSNHDTQPGQSLEILIDAWFKPLAYALILLRQDGYPCLFYGDLYGITNTEPKYRLPPVDKLAALATLRTMYAYGKQRDYFDNKKCVGFVRYGDTAHPSGLACVLNASTSAAPMSKTMYVGIRHAGEKWTEVFTSGAVTTAPVEVDPRGYAEFKIGPKSVSVWVDEGAEGRGQIDVIGEQFVD</sequence>
<proteinExistence type="inferred from homology"/>
<keyword evidence="6" id="KW-0326">Glycosidase</keyword>
<feature type="domain" description="Glycosyl hydrolase family 13 catalytic" evidence="7">
    <location>
        <begin position="26"/>
        <end position="429"/>
    </location>
</feature>
<dbReference type="InParanoid" id="F2SWS7"/>
<evidence type="ECO:0000256" key="6">
    <source>
        <dbReference type="ARBA" id="ARBA00023295"/>
    </source>
</evidence>
<dbReference type="GO" id="GO:0005975">
    <property type="term" value="P:carbohydrate metabolic process"/>
    <property type="evidence" value="ECO:0007669"/>
    <property type="project" value="InterPro"/>
</dbReference>
<dbReference type="GO" id="GO:0005509">
    <property type="term" value="F:calcium ion binding"/>
    <property type="evidence" value="ECO:0007669"/>
    <property type="project" value="InterPro"/>
</dbReference>
<evidence type="ECO:0000313" key="9">
    <source>
        <dbReference type="Proteomes" id="UP000008864"/>
    </source>
</evidence>
<keyword evidence="4" id="KW-0378">Hydrolase</keyword>
<dbReference type="GeneID" id="10371913"/>
<dbReference type="AlphaFoldDB" id="F2SWS7"/>
<organism evidence="8 9">
    <name type="scientific">Trichophyton rubrum (strain ATCC MYA-4607 / CBS 118892)</name>
    <name type="common">Athlete's foot fungus</name>
    <dbReference type="NCBI Taxonomy" id="559305"/>
    <lineage>
        <taxon>Eukaryota</taxon>
        <taxon>Fungi</taxon>
        <taxon>Dikarya</taxon>
        <taxon>Ascomycota</taxon>
        <taxon>Pezizomycotina</taxon>
        <taxon>Eurotiomycetes</taxon>
        <taxon>Eurotiomycetidae</taxon>
        <taxon>Onygenales</taxon>
        <taxon>Arthrodermataceae</taxon>
        <taxon>Trichophyton</taxon>
    </lineage>
</organism>
<dbReference type="PANTHER" id="PTHR43447">
    <property type="entry name" value="ALPHA-AMYLASE"/>
    <property type="match status" value="1"/>
</dbReference>
<evidence type="ECO:0000256" key="1">
    <source>
        <dbReference type="ARBA" id="ARBA00001913"/>
    </source>
</evidence>
<name>F2SWS7_TRIRC</name>
<dbReference type="InterPro" id="IPR013776">
    <property type="entry name" value="A-amylase_thermo"/>
</dbReference>
<evidence type="ECO:0000256" key="2">
    <source>
        <dbReference type="ARBA" id="ARBA00008061"/>
    </source>
</evidence>
<dbReference type="Gene3D" id="2.40.30.140">
    <property type="match status" value="1"/>
</dbReference>
<dbReference type="Pfam" id="PF00128">
    <property type="entry name" value="Alpha-amylase"/>
    <property type="match status" value="2"/>
</dbReference>
<dbReference type="NCBIfam" id="NF006968">
    <property type="entry name" value="PRK09441.1-1"/>
    <property type="match status" value="1"/>
</dbReference>
<protein>
    <recommendedName>
        <fullName evidence="7">Glycosyl hydrolase family 13 catalytic domain-containing protein</fullName>
    </recommendedName>
</protein>
<dbReference type="NCBIfam" id="NF006969">
    <property type="entry name" value="PRK09441.1-2"/>
    <property type="match status" value="1"/>
</dbReference>
<dbReference type="OrthoDB" id="550577at2759"/>
<evidence type="ECO:0000256" key="5">
    <source>
        <dbReference type="ARBA" id="ARBA00023277"/>
    </source>
</evidence>
<dbReference type="HOGENOM" id="CLU_024572_2_0_1"/>
<evidence type="ECO:0000256" key="3">
    <source>
        <dbReference type="ARBA" id="ARBA00022723"/>
    </source>
</evidence>
<keyword evidence="9" id="KW-1185">Reference proteome</keyword>
<dbReference type="STRING" id="559305.F2SWS7"/>
<dbReference type="PIRSF" id="PIRSF001021">
    <property type="entry name" value="Alph-amls_thrmst"/>
    <property type="match status" value="1"/>
</dbReference>
<dbReference type="Proteomes" id="UP000008864">
    <property type="component" value="Unassembled WGS sequence"/>
</dbReference>
<dbReference type="RefSeq" id="XP_047604691.1">
    <property type="nucleotide sequence ID" value="XM_047748703.1"/>
</dbReference>
<gene>
    <name evidence="8" type="ORF">TERG_07026</name>
</gene>
<dbReference type="CDD" id="cd11318">
    <property type="entry name" value="AmyAc_bac_fung_AmyA"/>
    <property type="match status" value="1"/>
</dbReference>
<dbReference type="SUPFAM" id="SSF51011">
    <property type="entry name" value="Glycosyl hydrolase domain"/>
    <property type="match status" value="1"/>
</dbReference>
<evidence type="ECO:0000256" key="4">
    <source>
        <dbReference type="ARBA" id="ARBA00022801"/>
    </source>
</evidence>
<dbReference type="OMA" id="HPFGLAC"/>
<dbReference type="eggNOG" id="KOG0471">
    <property type="taxonomic scope" value="Eukaryota"/>
</dbReference>
<comment type="similarity">
    <text evidence="2">Belongs to the glycosyl hydrolase 13 family.</text>
</comment>
<dbReference type="Gene3D" id="2.60.40.1180">
    <property type="entry name" value="Golgi alpha-mannosidase II"/>
    <property type="match status" value="1"/>
</dbReference>
<reference evidence="9" key="1">
    <citation type="journal article" date="2012" name="MBio">
        <title>Comparative genome analysis of Trichophyton rubrum and related dermatophytes reveals candidate genes involved in infection.</title>
        <authorList>
            <person name="Martinez D.A."/>
            <person name="Oliver B.G."/>
            <person name="Graeser Y."/>
            <person name="Goldberg J.M."/>
            <person name="Li W."/>
            <person name="Martinez-Rossi N.M."/>
            <person name="Monod M."/>
            <person name="Shelest E."/>
            <person name="Barton R.C."/>
            <person name="Birch E."/>
            <person name="Brakhage A.A."/>
            <person name="Chen Z."/>
            <person name="Gurr S.J."/>
            <person name="Heiman D."/>
            <person name="Heitman J."/>
            <person name="Kosti I."/>
            <person name="Rossi A."/>
            <person name="Saif S."/>
            <person name="Samalova M."/>
            <person name="Saunders C.W."/>
            <person name="Shea T."/>
            <person name="Summerbell R.C."/>
            <person name="Xu J."/>
            <person name="Young S."/>
            <person name="Zeng Q."/>
            <person name="Birren B.W."/>
            <person name="Cuomo C.A."/>
            <person name="White T.C."/>
        </authorList>
    </citation>
    <scope>NUCLEOTIDE SEQUENCE [LARGE SCALE GENOMIC DNA]</scope>
    <source>
        <strain evidence="9">ATCC MYA-4607 / CBS 118892</strain>
    </source>
</reference>
<comment type="cofactor">
    <cofactor evidence="1">
        <name>Ca(2+)</name>
        <dbReference type="ChEBI" id="CHEBI:29108"/>
    </cofactor>
</comment>
<dbReference type="InterPro" id="IPR006047">
    <property type="entry name" value="GH13_cat_dom"/>
</dbReference>
<dbReference type="GO" id="GO:0004553">
    <property type="term" value="F:hydrolase activity, hydrolyzing O-glycosyl compounds"/>
    <property type="evidence" value="ECO:0007669"/>
    <property type="project" value="InterPro"/>
</dbReference>
<dbReference type="SMART" id="SM00642">
    <property type="entry name" value="Aamy"/>
    <property type="match status" value="1"/>
</dbReference>
<dbReference type="SUPFAM" id="SSF51445">
    <property type="entry name" value="(Trans)glycosidases"/>
    <property type="match status" value="1"/>
</dbReference>
<evidence type="ECO:0000313" key="8">
    <source>
        <dbReference type="EMBL" id="EGD90799.2"/>
    </source>
</evidence>
<dbReference type="InterPro" id="IPR013780">
    <property type="entry name" value="Glyco_hydro_b"/>
</dbReference>
<dbReference type="EMBL" id="GG700656">
    <property type="protein sequence ID" value="EGD90799.2"/>
    <property type="molecule type" value="Genomic_DNA"/>
</dbReference>
<accession>F2SWS7</accession>
<keyword evidence="3" id="KW-0479">Metal-binding</keyword>
<evidence type="ECO:0000259" key="7">
    <source>
        <dbReference type="SMART" id="SM00642"/>
    </source>
</evidence>
<dbReference type="Gene3D" id="3.20.20.80">
    <property type="entry name" value="Glycosidases"/>
    <property type="match status" value="1"/>
</dbReference>